<evidence type="ECO:0000313" key="2">
    <source>
        <dbReference type="EMBL" id="DAE00444.1"/>
    </source>
</evidence>
<keyword evidence="1" id="KW-0472">Membrane</keyword>
<evidence type="ECO:0000256" key="1">
    <source>
        <dbReference type="SAM" id="Phobius"/>
    </source>
</evidence>
<reference evidence="2" key="1">
    <citation type="journal article" date="2021" name="Proc. Natl. Acad. Sci. U.S.A.">
        <title>A Catalog of Tens of Thousands of Viruses from Human Metagenomes Reveals Hidden Associations with Chronic Diseases.</title>
        <authorList>
            <person name="Tisza M.J."/>
            <person name="Buck C.B."/>
        </authorList>
    </citation>
    <scope>NUCLEOTIDE SEQUENCE</scope>
    <source>
        <strain evidence="2">CtLnO19</strain>
    </source>
</reference>
<feature type="transmembrane region" description="Helical" evidence="1">
    <location>
        <begin position="125"/>
        <end position="142"/>
    </location>
</feature>
<keyword evidence="1" id="KW-0812">Transmembrane</keyword>
<name>A0A8S5P2H2_9CAUD</name>
<keyword evidence="1" id="KW-1133">Transmembrane helix</keyword>
<dbReference type="EMBL" id="BK015301">
    <property type="protein sequence ID" value="DAE00444.1"/>
    <property type="molecule type" value="Genomic_DNA"/>
</dbReference>
<sequence length="275" mass="32268">MLNHEMVSYCFKKYVTDRFVNQKPKFFLKDILVNHEIWKGGDILSFVVQETLGTATYLERKKLIVEVNALLEEFYKTAKDDDLFVRGINTVDYYNHTQEKPDTGDDTETGFFDIDYASKADAEQFFFISVMLYYIGFIQYVVNANSNKDYLLKLKNMLYDKLMEIIGVSLSVVTKSEQVAEEGIHLESHCVFLMALYRVKYLMSTYPKYKHITRDAYDDYINSTQDYDTVDEGIITMASVKLPNNLAQYFVENYMVLAIEFQVDLLDEFFNVRFF</sequence>
<protein>
    <submittedName>
        <fullName evidence="2">Uncharacterized protein</fullName>
    </submittedName>
</protein>
<accession>A0A8S5P2H2</accession>
<proteinExistence type="predicted"/>
<organism evidence="2">
    <name type="scientific">Myoviridae sp. ctLnO19</name>
    <dbReference type="NCBI Taxonomy" id="2825085"/>
    <lineage>
        <taxon>Viruses</taxon>
        <taxon>Duplodnaviria</taxon>
        <taxon>Heunggongvirae</taxon>
        <taxon>Uroviricota</taxon>
        <taxon>Caudoviricetes</taxon>
    </lineage>
</organism>